<accession>A0AAJ0DBW5</accession>
<keyword evidence="2" id="KW-1185">Reference proteome</keyword>
<evidence type="ECO:0000313" key="2">
    <source>
        <dbReference type="Proteomes" id="UP001271007"/>
    </source>
</evidence>
<evidence type="ECO:0000313" key="1">
    <source>
        <dbReference type="EMBL" id="KAK3047156.1"/>
    </source>
</evidence>
<sequence>MDAVRGTQIPRPRETLRSVLPQTSMTQHISIDHEHTSISTPRLVLRNARQVRRRALSLRTAPNRVNVVGIVEEMFDKTQGDGRMRSNIVICHKERLEMALQQVSDDMTLQGQERKLLDSASRKGRQEESRGALCEGGVAYVGFVHLENSLERTFPRSTSNSIESYTGTKPILDTQRQPGTFLFDSGDSAVEREVSLSNTPGSLTGESSIRTGSLALALMQENGIMIGRKTNHEENGEVYHIHCKHLEICKPPSRAAMGIAIPDSYETGAMSMLNARLAGRESDFPAM</sequence>
<name>A0AAJ0DBW5_9PEZI</name>
<comment type="caution">
    <text evidence="1">The sequence shown here is derived from an EMBL/GenBank/DDBJ whole genome shotgun (WGS) entry which is preliminary data.</text>
</comment>
<dbReference type="Proteomes" id="UP001271007">
    <property type="component" value="Unassembled WGS sequence"/>
</dbReference>
<proteinExistence type="predicted"/>
<protein>
    <submittedName>
        <fullName evidence="1">Uncharacterized protein</fullName>
    </submittedName>
</protein>
<organism evidence="1 2">
    <name type="scientific">Extremus antarcticus</name>
    <dbReference type="NCBI Taxonomy" id="702011"/>
    <lineage>
        <taxon>Eukaryota</taxon>
        <taxon>Fungi</taxon>
        <taxon>Dikarya</taxon>
        <taxon>Ascomycota</taxon>
        <taxon>Pezizomycotina</taxon>
        <taxon>Dothideomycetes</taxon>
        <taxon>Dothideomycetidae</taxon>
        <taxon>Mycosphaerellales</taxon>
        <taxon>Extremaceae</taxon>
        <taxon>Extremus</taxon>
    </lineage>
</organism>
<dbReference type="EMBL" id="JAWDJX010000067">
    <property type="protein sequence ID" value="KAK3047156.1"/>
    <property type="molecule type" value="Genomic_DNA"/>
</dbReference>
<reference evidence="1" key="1">
    <citation type="submission" date="2023-04" db="EMBL/GenBank/DDBJ databases">
        <title>Black Yeasts Isolated from many extreme environments.</title>
        <authorList>
            <person name="Coleine C."/>
            <person name="Stajich J.E."/>
            <person name="Selbmann L."/>
        </authorList>
    </citation>
    <scope>NUCLEOTIDE SEQUENCE</scope>
    <source>
        <strain evidence="1">CCFEE 5312</strain>
    </source>
</reference>
<gene>
    <name evidence="1" type="ORF">LTR09_011424</name>
</gene>
<dbReference type="AlphaFoldDB" id="A0AAJ0DBW5"/>